<sequence length="59" mass="6642">MVVRAYCPVQPVALDCLAHAAPWDAAVMVVVKWLLFYIRDSEASPSLMGMRHADIHHHD</sequence>
<keyword evidence="2" id="KW-1185">Reference proteome</keyword>
<dbReference type="Proteomes" id="UP000059074">
    <property type="component" value="Unassembled WGS sequence"/>
</dbReference>
<accession>A0A109BGH3</accession>
<name>A0A109BGH3_HYPSL</name>
<organism evidence="1 2">
    <name type="scientific">Hyphomicrobium sulfonivorans</name>
    <dbReference type="NCBI Taxonomy" id="121290"/>
    <lineage>
        <taxon>Bacteria</taxon>
        <taxon>Pseudomonadati</taxon>
        <taxon>Pseudomonadota</taxon>
        <taxon>Alphaproteobacteria</taxon>
        <taxon>Hyphomicrobiales</taxon>
        <taxon>Hyphomicrobiaceae</taxon>
        <taxon>Hyphomicrobium</taxon>
    </lineage>
</organism>
<comment type="caution">
    <text evidence="1">The sequence shown here is derived from an EMBL/GenBank/DDBJ whole genome shotgun (WGS) entry which is preliminary data.</text>
</comment>
<dbReference type="AlphaFoldDB" id="A0A109BGH3"/>
<proteinExistence type="predicted"/>
<protein>
    <submittedName>
        <fullName evidence="1">Uncharacterized protein</fullName>
    </submittedName>
</protein>
<dbReference type="EMBL" id="LMTR01000058">
    <property type="protein sequence ID" value="KWT68373.1"/>
    <property type="molecule type" value="Genomic_DNA"/>
</dbReference>
<reference evidence="1 2" key="1">
    <citation type="submission" date="2015-10" db="EMBL/GenBank/DDBJ databases">
        <title>Transcriptomic analysis of a linuron degrading triple-species bacterial consortium.</title>
        <authorList>
            <person name="Albers P."/>
        </authorList>
    </citation>
    <scope>NUCLEOTIDE SEQUENCE [LARGE SCALE GENOMIC DNA]</scope>
    <source>
        <strain evidence="1 2">WDL6</strain>
    </source>
</reference>
<gene>
    <name evidence="1" type="ORF">APY04_1823</name>
</gene>
<evidence type="ECO:0000313" key="2">
    <source>
        <dbReference type="Proteomes" id="UP000059074"/>
    </source>
</evidence>
<evidence type="ECO:0000313" key="1">
    <source>
        <dbReference type="EMBL" id="KWT68373.1"/>
    </source>
</evidence>